<dbReference type="GO" id="GO:0006950">
    <property type="term" value="P:response to stress"/>
    <property type="evidence" value="ECO:0007669"/>
    <property type="project" value="TreeGrafter"/>
</dbReference>
<keyword evidence="3" id="KW-1185">Reference proteome</keyword>
<dbReference type="OrthoDB" id="3216907at2"/>
<dbReference type="Gene3D" id="1.10.10.10">
    <property type="entry name" value="Winged helix-like DNA-binding domain superfamily/Winged helix DNA-binding domain"/>
    <property type="match status" value="1"/>
</dbReference>
<dbReference type="PANTHER" id="PTHR33164">
    <property type="entry name" value="TRANSCRIPTIONAL REGULATOR, MARR FAMILY"/>
    <property type="match status" value="1"/>
</dbReference>
<dbReference type="EMBL" id="FNUJ01000002">
    <property type="protein sequence ID" value="SEF23575.1"/>
    <property type="molecule type" value="Genomic_DNA"/>
</dbReference>
<dbReference type="GO" id="GO:0003677">
    <property type="term" value="F:DNA binding"/>
    <property type="evidence" value="ECO:0007669"/>
    <property type="project" value="UniProtKB-KW"/>
</dbReference>
<dbReference type="Pfam" id="PF12802">
    <property type="entry name" value="MarR_2"/>
    <property type="match status" value="1"/>
</dbReference>
<dbReference type="SMART" id="SM00347">
    <property type="entry name" value="HTH_MARR"/>
    <property type="match status" value="1"/>
</dbReference>
<name>A0A1H5QBY6_9PSEU</name>
<evidence type="ECO:0000259" key="1">
    <source>
        <dbReference type="PROSITE" id="PS50995"/>
    </source>
</evidence>
<accession>A0A1H5QBY6</accession>
<dbReference type="GO" id="GO:0003700">
    <property type="term" value="F:DNA-binding transcription factor activity"/>
    <property type="evidence" value="ECO:0007669"/>
    <property type="project" value="InterPro"/>
</dbReference>
<dbReference type="AlphaFoldDB" id="A0A1H5QBY6"/>
<dbReference type="STRING" id="218821.SAMN05421837_102262"/>
<dbReference type="InterPro" id="IPR036388">
    <property type="entry name" value="WH-like_DNA-bd_sf"/>
</dbReference>
<reference evidence="3" key="1">
    <citation type="submission" date="2016-10" db="EMBL/GenBank/DDBJ databases">
        <authorList>
            <person name="Varghese N."/>
            <person name="Submissions S."/>
        </authorList>
    </citation>
    <scope>NUCLEOTIDE SEQUENCE [LARGE SCALE GENOMIC DNA]</scope>
    <source>
        <strain evidence="3">DSM 44654</strain>
    </source>
</reference>
<keyword evidence="2" id="KW-0238">DNA-binding</keyword>
<dbReference type="PRINTS" id="PR00598">
    <property type="entry name" value="HTHMARR"/>
</dbReference>
<organism evidence="2 3">
    <name type="scientific">Amycolatopsis pretoriensis</name>
    <dbReference type="NCBI Taxonomy" id="218821"/>
    <lineage>
        <taxon>Bacteria</taxon>
        <taxon>Bacillati</taxon>
        <taxon>Actinomycetota</taxon>
        <taxon>Actinomycetes</taxon>
        <taxon>Pseudonocardiales</taxon>
        <taxon>Pseudonocardiaceae</taxon>
        <taxon>Amycolatopsis</taxon>
    </lineage>
</organism>
<dbReference type="PANTHER" id="PTHR33164:SF107">
    <property type="entry name" value="TRANSCRIPTIONAL REGULATORY PROTEIN"/>
    <property type="match status" value="1"/>
</dbReference>
<gene>
    <name evidence="2" type="ORF">SAMN05421837_102262</name>
</gene>
<dbReference type="InterPro" id="IPR000835">
    <property type="entry name" value="HTH_MarR-typ"/>
</dbReference>
<dbReference type="InterPro" id="IPR039422">
    <property type="entry name" value="MarR/SlyA-like"/>
</dbReference>
<dbReference type="Proteomes" id="UP000198878">
    <property type="component" value="Unassembled WGS sequence"/>
</dbReference>
<dbReference type="RefSeq" id="WP_086674259.1">
    <property type="nucleotide sequence ID" value="NZ_FNUJ01000002.1"/>
</dbReference>
<dbReference type="InterPro" id="IPR036390">
    <property type="entry name" value="WH_DNA-bd_sf"/>
</dbReference>
<evidence type="ECO:0000313" key="3">
    <source>
        <dbReference type="Proteomes" id="UP000198878"/>
    </source>
</evidence>
<sequence>MTEPDEVLDNLAQVSFAVMAHLSQVAAAHELSLTQLRVLGILRDRTPKMAELATHLGLDRSSVSGLVDRAVRRGLVLREASRDDGRSVRVSLTPAGVELARELTAEAARAMAPLTSGLSAADRNRLGVLLGRMLA</sequence>
<dbReference type="SUPFAM" id="SSF46785">
    <property type="entry name" value="Winged helix' DNA-binding domain"/>
    <property type="match status" value="1"/>
</dbReference>
<evidence type="ECO:0000313" key="2">
    <source>
        <dbReference type="EMBL" id="SEF23575.1"/>
    </source>
</evidence>
<proteinExistence type="predicted"/>
<dbReference type="PROSITE" id="PS50995">
    <property type="entry name" value="HTH_MARR_2"/>
    <property type="match status" value="1"/>
</dbReference>
<protein>
    <submittedName>
        <fullName evidence="2">DNA-binding transcriptional regulator, MarR family</fullName>
    </submittedName>
</protein>
<feature type="domain" description="HTH marR-type" evidence="1">
    <location>
        <begin position="4"/>
        <end position="135"/>
    </location>
</feature>